<dbReference type="STRING" id="1389489.O159_14970"/>
<evidence type="ECO:0000256" key="1">
    <source>
        <dbReference type="SAM" id="MobiDB-lite"/>
    </source>
</evidence>
<dbReference type="EMBL" id="CP006734">
    <property type="protein sequence ID" value="AGW41549.1"/>
    <property type="molecule type" value="Genomic_DNA"/>
</dbReference>
<organism evidence="2 3">
    <name type="scientific">Leifsonia xyli subsp. cynodontis DSM 46306</name>
    <dbReference type="NCBI Taxonomy" id="1389489"/>
    <lineage>
        <taxon>Bacteria</taxon>
        <taxon>Bacillati</taxon>
        <taxon>Actinomycetota</taxon>
        <taxon>Actinomycetes</taxon>
        <taxon>Micrococcales</taxon>
        <taxon>Microbacteriaceae</taxon>
        <taxon>Leifsonia</taxon>
    </lineage>
</organism>
<name>U3P7V5_LEIXC</name>
<dbReference type="HOGENOM" id="CLU_2538437_0_0_11"/>
<protein>
    <submittedName>
        <fullName evidence="2">Uncharacterized protein</fullName>
    </submittedName>
</protein>
<dbReference type="AlphaFoldDB" id="U3P7V5"/>
<keyword evidence="3" id="KW-1185">Reference proteome</keyword>
<dbReference type="KEGG" id="lxy:O159_14970"/>
<dbReference type="Proteomes" id="UP000016743">
    <property type="component" value="Chromosome"/>
</dbReference>
<proteinExistence type="predicted"/>
<feature type="compositionally biased region" description="Basic and acidic residues" evidence="1">
    <location>
        <begin position="74"/>
        <end position="83"/>
    </location>
</feature>
<evidence type="ECO:0000313" key="2">
    <source>
        <dbReference type="EMBL" id="AGW41549.1"/>
    </source>
</evidence>
<reference evidence="2 3" key="1">
    <citation type="journal article" date="2013" name="Genome Announc.">
        <title>Complete Genome Sequence of Leifsonia xyli subsp. cynodontis Strain DSM46306, a Gram-Positive Bacterial Pathogen of Grasses.</title>
        <authorList>
            <person name="Monteiro-Vitorello C.B."/>
            <person name="Zerillo M.M."/>
            <person name="Van Sluys M.A."/>
            <person name="Camargo L.E."/>
            <person name="Kitajima J.P."/>
        </authorList>
    </citation>
    <scope>NUCLEOTIDE SEQUENCE [LARGE SCALE GENOMIC DNA]</scope>
    <source>
        <strain evidence="2 3">DSM 46306</strain>
    </source>
</reference>
<feature type="region of interest" description="Disordered" evidence="1">
    <location>
        <begin position="56"/>
        <end position="83"/>
    </location>
</feature>
<accession>U3P7V5</accession>
<gene>
    <name evidence="2" type="ORF">O159_14970</name>
</gene>
<sequence>MRPRPIAAGSSPVCSVAGPIEGAERMATTQLGSGGIAAVVNSKRIVLVAVGAASCGQRRASVPTPERASHQSLHHREGTENAA</sequence>
<evidence type="ECO:0000313" key="3">
    <source>
        <dbReference type="Proteomes" id="UP000016743"/>
    </source>
</evidence>